<gene>
    <name evidence="10" type="primary">LOC107072722</name>
    <name evidence="8" type="synonym">coq7</name>
</gene>
<keyword evidence="8" id="KW-0999">Mitochondrion inner membrane</keyword>
<feature type="binding site" evidence="8">
    <location>
        <position position="71"/>
    </location>
    <ligand>
        <name>Fe cation</name>
        <dbReference type="ChEBI" id="CHEBI:24875"/>
        <label>1</label>
    </ligand>
</feature>
<dbReference type="InterPro" id="IPR011566">
    <property type="entry name" value="Ubq_synth_Coq7"/>
</dbReference>
<comment type="catalytic activity">
    <reaction evidence="8">
        <text>a 5-methoxy-2-methyl-3-(all-trans-polyprenyl)benzene-1,4-diol + AH2 + O2 = a 3-demethylubiquinol + A + H2O</text>
        <dbReference type="Rhea" id="RHEA:50908"/>
        <dbReference type="Rhea" id="RHEA-COMP:10859"/>
        <dbReference type="Rhea" id="RHEA-COMP:10914"/>
        <dbReference type="ChEBI" id="CHEBI:13193"/>
        <dbReference type="ChEBI" id="CHEBI:15377"/>
        <dbReference type="ChEBI" id="CHEBI:15379"/>
        <dbReference type="ChEBI" id="CHEBI:17499"/>
        <dbReference type="ChEBI" id="CHEBI:84167"/>
        <dbReference type="ChEBI" id="CHEBI:84422"/>
        <dbReference type="EC" id="1.14.99.60"/>
    </reaction>
</comment>
<dbReference type="InterPro" id="IPR009078">
    <property type="entry name" value="Ferritin-like_SF"/>
</dbReference>
<dbReference type="InterPro" id="IPR012347">
    <property type="entry name" value="Ferritin-like"/>
</dbReference>
<dbReference type="PANTHER" id="PTHR11237:SF4">
    <property type="entry name" value="5-DEMETHOXYUBIQUINONE HYDROXYLASE, MITOCHONDRIAL"/>
    <property type="match status" value="1"/>
</dbReference>
<dbReference type="SUPFAM" id="SSF47240">
    <property type="entry name" value="Ferritin-like"/>
    <property type="match status" value="1"/>
</dbReference>
<organism evidence="9 10">
    <name type="scientific">Polistes dominula</name>
    <name type="common">European paper wasp</name>
    <name type="synonym">Vespa dominula</name>
    <dbReference type="NCBI Taxonomy" id="743375"/>
    <lineage>
        <taxon>Eukaryota</taxon>
        <taxon>Metazoa</taxon>
        <taxon>Ecdysozoa</taxon>
        <taxon>Arthropoda</taxon>
        <taxon>Hexapoda</taxon>
        <taxon>Insecta</taxon>
        <taxon>Pterygota</taxon>
        <taxon>Neoptera</taxon>
        <taxon>Endopterygota</taxon>
        <taxon>Hymenoptera</taxon>
        <taxon>Apocrita</taxon>
        <taxon>Aculeata</taxon>
        <taxon>Vespoidea</taxon>
        <taxon>Vespidae</taxon>
        <taxon>Polistinae</taxon>
        <taxon>Polistini</taxon>
        <taxon>Polistes</taxon>
    </lineage>
</organism>
<sequence>MLRLRQFGIRLHSTAAATSTTEAGKRLDSILRVDHAGELGADRIYAGQMAVLGNTVKGPLIQHMWDQEKKHRAKFEELMRKHRARPTVFTPIWNIAGFVLGAGTALMGEKAAMACTVAVETVVIEHYNDQLRNLMEANDGIDKELLETIKTIRDEEQEHHDNGLEHGAEQAPFYQALTNIIKIGCKTAISISKVA</sequence>
<keyword evidence="2 8" id="KW-0831">Ubiquinone biosynthesis</keyword>
<feature type="binding site" evidence="8">
    <location>
        <position position="156"/>
    </location>
    <ligand>
        <name>Fe cation</name>
        <dbReference type="ChEBI" id="CHEBI:24875"/>
        <label>2</label>
    </ligand>
</feature>
<evidence type="ECO:0000313" key="9">
    <source>
        <dbReference type="Proteomes" id="UP000694924"/>
    </source>
</evidence>
<keyword evidence="8" id="KW-0496">Mitochondrion</keyword>
<keyword evidence="3 8" id="KW-0479">Metal-binding</keyword>
<feature type="binding site" evidence="8">
    <location>
        <position position="38"/>
    </location>
    <ligand>
        <name>Fe cation</name>
        <dbReference type="ChEBI" id="CHEBI:24875"/>
        <label>1</label>
    </ligand>
</feature>
<keyword evidence="5 8" id="KW-0408">Iron</keyword>
<dbReference type="HAMAP" id="MF_01658">
    <property type="entry name" value="COQ7"/>
    <property type="match status" value="1"/>
</dbReference>
<reference evidence="10" key="1">
    <citation type="submission" date="2025-08" db="UniProtKB">
        <authorList>
            <consortium name="RefSeq"/>
        </authorList>
    </citation>
    <scope>IDENTIFICATION</scope>
    <source>
        <tissue evidence="10">Whole body</tissue>
    </source>
</reference>
<evidence type="ECO:0000256" key="6">
    <source>
        <dbReference type="ARBA" id="ARBA00023033"/>
    </source>
</evidence>
<dbReference type="PANTHER" id="PTHR11237">
    <property type="entry name" value="COENZYME Q10 BIOSYNTHESIS PROTEIN 7"/>
    <property type="match status" value="1"/>
</dbReference>
<keyword evidence="7 8" id="KW-0472">Membrane</keyword>
<dbReference type="RefSeq" id="XP_015188367.1">
    <property type="nucleotide sequence ID" value="XM_015332881.1"/>
</dbReference>
<evidence type="ECO:0000256" key="3">
    <source>
        <dbReference type="ARBA" id="ARBA00022723"/>
    </source>
</evidence>
<evidence type="ECO:0000256" key="4">
    <source>
        <dbReference type="ARBA" id="ARBA00023002"/>
    </source>
</evidence>
<feature type="binding site" evidence="8">
    <location>
        <position position="68"/>
    </location>
    <ligand>
        <name>Fe cation</name>
        <dbReference type="ChEBI" id="CHEBI:24875"/>
        <label>1</label>
    </ligand>
</feature>
<dbReference type="GeneID" id="107072722"/>
<comment type="subcellular location">
    <subcellularLocation>
        <location evidence="8">Mitochondrion inner membrane</location>
        <topology evidence="8">Peripheral membrane protein</topology>
        <orientation evidence="8">Matrix side</orientation>
    </subcellularLocation>
</comment>
<feature type="binding site" evidence="8">
    <location>
        <position position="68"/>
    </location>
    <ligand>
        <name>Fe cation</name>
        <dbReference type="ChEBI" id="CHEBI:24875"/>
        <label>2</label>
    </ligand>
</feature>
<name>A0ABM1J7C9_POLDO</name>
<evidence type="ECO:0000313" key="10">
    <source>
        <dbReference type="RefSeq" id="XP_015188367.1"/>
    </source>
</evidence>
<dbReference type="Gene3D" id="1.20.1260.10">
    <property type="match status" value="1"/>
</dbReference>
<dbReference type="CDD" id="cd01042">
    <property type="entry name" value="DMQH"/>
    <property type="match status" value="1"/>
</dbReference>
<protein>
    <recommendedName>
        <fullName evidence="8">5-demethoxyubiquinone hydroxylase, mitochondrial</fullName>
        <shortName evidence="8">DMQ hydroxylase</shortName>
        <ecNumber evidence="8">1.14.99.60</ecNumber>
    </recommendedName>
    <alternativeName>
        <fullName evidence="8">Ubiquinone biosynthesis monooxygenase COQ7</fullName>
    </alternativeName>
</protein>
<dbReference type="Pfam" id="PF03232">
    <property type="entry name" value="COQ7"/>
    <property type="match status" value="1"/>
</dbReference>
<comment type="pathway">
    <text evidence="1 8">Cofactor biosynthesis; ubiquinone biosynthesis.</text>
</comment>
<feature type="binding site" evidence="8">
    <location>
        <position position="159"/>
    </location>
    <ligand>
        <name>Fe cation</name>
        <dbReference type="ChEBI" id="CHEBI:24875"/>
        <label>2</label>
    </ligand>
</feature>
<keyword evidence="6 8" id="KW-0503">Monooxygenase</keyword>
<comment type="function">
    <text evidence="8">Catalyzes the hydroxylation of 2-polyprenyl-3-methyl-6-methoxy-1,4-benzoquinol (DMQH2) during ubiquinone biosynthesis. Has also a structural role in the COQ enzyme complex, stabilizing other COQ polypeptides. Involved in lifespan determination in a ubiquinone-independent manner.</text>
</comment>
<comment type="similarity">
    <text evidence="8">Belongs to the COQ7 family.</text>
</comment>
<dbReference type="Proteomes" id="UP000694924">
    <property type="component" value="Unplaced"/>
</dbReference>
<comment type="subunit">
    <text evidence="8">Component of a multi-subunit COQ enzyme complex.</text>
</comment>
<comment type="cofactor">
    <cofactor evidence="8">
        <name>Fe cation</name>
        <dbReference type="ChEBI" id="CHEBI:24875"/>
    </cofactor>
    <text evidence="8">Binds 2 iron ions per subunit.</text>
</comment>
<proteinExistence type="inferred from homology"/>
<accession>A0ABM1J7C9</accession>
<evidence type="ECO:0000256" key="2">
    <source>
        <dbReference type="ARBA" id="ARBA00022688"/>
    </source>
</evidence>
<evidence type="ECO:0000256" key="7">
    <source>
        <dbReference type="ARBA" id="ARBA00023136"/>
    </source>
</evidence>
<feature type="binding site" evidence="8">
    <location>
        <position position="120"/>
    </location>
    <ligand>
        <name>Fe cation</name>
        <dbReference type="ChEBI" id="CHEBI:24875"/>
        <label>2</label>
    </ligand>
</feature>
<keyword evidence="9" id="KW-1185">Reference proteome</keyword>
<evidence type="ECO:0000256" key="8">
    <source>
        <dbReference type="HAMAP-Rule" id="MF_03194"/>
    </source>
</evidence>
<evidence type="ECO:0000256" key="5">
    <source>
        <dbReference type="ARBA" id="ARBA00023004"/>
    </source>
</evidence>
<evidence type="ECO:0000256" key="1">
    <source>
        <dbReference type="ARBA" id="ARBA00004749"/>
    </source>
</evidence>
<keyword evidence="4 8" id="KW-0560">Oxidoreductase</keyword>
<feature type="binding site" evidence="8">
    <location>
        <position position="156"/>
    </location>
    <ligand>
        <name>Fe cation</name>
        <dbReference type="ChEBI" id="CHEBI:24875"/>
        <label>1</label>
    </ligand>
</feature>
<dbReference type="EC" id="1.14.99.60" evidence="8"/>